<organism evidence="2 3">
    <name type="scientific">Nesidiocoris tenuis</name>
    <dbReference type="NCBI Taxonomy" id="355587"/>
    <lineage>
        <taxon>Eukaryota</taxon>
        <taxon>Metazoa</taxon>
        <taxon>Ecdysozoa</taxon>
        <taxon>Arthropoda</taxon>
        <taxon>Hexapoda</taxon>
        <taxon>Insecta</taxon>
        <taxon>Pterygota</taxon>
        <taxon>Neoptera</taxon>
        <taxon>Paraneoptera</taxon>
        <taxon>Hemiptera</taxon>
        <taxon>Heteroptera</taxon>
        <taxon>Panheteroptera</taxon>
        <taxon>Cimicomorpha</taxon>
        <taxon>Miridae</taxon>
        <taxon>Dicyphina</taxon>
        <taxon>Nesidiocoris</taxon>
    </lineage>
</organism>
<gene>
    <name evidence="2" type="ORF">NTEN_LOCUS15985</name>
</gene>
<protein>
    <submittedName>
        <fullName evidence="2">Uncharacterized protein</fullName>
    </submittedName>
</protein>
<feature type="region of interest" description="Disordered" evidence="1">
    <location>
        <begin position="40"/>
        <end position="59"/>
    </location>
</feature>
<reference evidence="2 3" key="1">
    <citation type="submission" date="2020-02" db="EMBL/GenBank/DDBJ databases">
        <authorList>
            <person name="Ferguson B K."/>
        </authorList>
    </citation>
    <scope>NUCLEOTIDE SEQUENCE [LARGE SCALE GENOMIC DNA]</scope>
</reference>
<keyword evidence="3" id="KW-1185">Reference proteome</keyword>
<dbReference type="Proteomes" id="UP000479000">
    <property type="component" value="Unassembled WGS sequence"/>
</dbReference>
<evidence type="ECO:0000313" key="2">
    <source>
        <dbReference type="EMBL" id="CAB0010992.1"/>
    </source>
</evidence>
<evidence type="ECO:0000256" key="1">
    <source>
        <dbReference type="SAM" id="MobiDB-lite"/>
    </source>
</evidence>
<name>A0A6H5H6A4_9HEMI</name>
<dbReference type="EMBL" id="CADCXU010023561">
    <property type="protein sequence ID" value="CAB0010992.1"/>
    <property type="molecule type" value="Genomic_DNA"/>
</dbReference>
<sequence>MIAPDKQRGRKTLPLPAAGARRFHVPRGVQLRWQRDCGRLPVLHTPPPAPPVRRRPPRSARRAIECAQVPRWQLPHSRLNGRLFCQFFFPEKPGFFTPVQCTY</sequence>
<evidence type="ECO:0000313" key="3">
    <source>
        <dbReference type="Proteomes" id="UP000479000"/>
    </source>
</evidence>
<dbReference type="AlphaFoldDB" id="A0A6H5H6A4"/>
<proteinExistence type="predicted"/>
<feature type="non-terminal residue" evidence="2">
    <location>
        <position position="103"/>
    </location>
</feature>
<accession>A0A6H5H6A4</accession>